<dbReference type="Gene3D" id="3.40.50.720">
    <property type="entry name" value="NAD(P)-binding Rossmann-like Domain"/>
    <property type="match status" value="1"/>
</dbReference>
<dbReference type="OrthoDB" id="9801773at2"/>
<name>A0A380N2F8_9GAMM</name>
<feature type="domain" description="NAD-dependent epimerase/dehydratase" evidence="1">
    <location>
        <begin position="3"/>
        <end position="97"/>
    </location>
</feature>
<organism evidence="2 3">
    <name type="scientific">Suttonella indologenes</name>
    <dbReference type="NCBI Taxonomy" id="13276"/>
    <lineage>
        <taxon>Bacteria</taxon>
        <taxon>Pseudomonadati</taxon>
        <taxon>Pseudomonadota</taxon>
        <taxon>Gammaproteobacteria</taxon>
        <taxon>Cardiobacteriales</taxon>
        <taxon>Cardiobacteriaceae</taxon>
        <taxon>Suttonella</taxon>
    </lineage>
</organism>
<keyword evidence="3" id="KW-1185">Reference proteome</keyword>
<proteinExistence type="predicted"/>
<dbReference type="PANTHER" id="PTHR12126">
    <property type="entry name" value="NADH-UBIQUINONE OXIDOREDUCTASE 39 KDA SUBUNIT-RELATED"/>
    <property type="match status" value="1"/>
</dbReference>
<sequence length="278" mass="30223">MNVLILGGHGFIGSQIACILRERGHHVHISTRQEIDFLNMNEAAAKKVLQNQEVIINAVGVMSRHAAVLETVHHHAPVQLAKWTQELGAKRWVQLSALGADENHEVNFVGSKGRGDLALLSSGLLVNVARPSLVFGRGGESSKIFLKMAQLPVITLPNGGQFDIQPVHVFDVAEGLANFADKPRPHGTIVNMTGATQHTLANYLQTLRQVIHHKENRLKIIPIPMALIQPVLPIMNILSNGFVSAGNMKLLAQGSCADNADFAQLLGHVPLGVREFVY</sequence>
<dbReference type="PANTHER" id="PTHR12126:SF11">
    <property type="entry name" value="NADH DEHYDROGENASE [UBIQUINONE] 1 ALPHA SUBCOMPLEX SUBUNIT 9, MITOCHONDRIAL"/>
    <property type="match status" value="1"/>
</dbReference>
<evidence type="ECO:0000313" key="2">
    <source>
        <dbReference type="EMBL" id="SUO98101.1"/>
    </source>
</evidence>
<reference evidence="2 3" key="1">
    <citation type="submission" date="2018-06" db="EMBL/GenBank/DDBJ databases">
        <authorList>
            <consortium name="Pathogen Informatics"/>
            <person name="Doyle S."/>
        </authorList>
    </citation>
    <scope>NUCLEOTIDE SEQUENCE [LARGE SCALE GENOMIC DNA]</scope>
    <source>
        <strain evidence="2 3">NCTC10717</strain>
    </source>
</reference>
<protein>
    <submittedName>
        <fullName evidence="2">RmlD substrate binding domain</fullName>
    </submittedName>
</protein>
<evidence type="ECO:0000259" key="1">
    <source>
        <dbReference type="Pfam" id="PF01370"/>
    </source>
</evidence>
<dbReference type="InterPro" id="IPR001509">
    <property type="entry name" value="Epimerase_deHydtase"/>
</dbReference>
<dbReference type="SUPFAM" id="SSF51735">
    <property type="entry name" value="NAD(P)-binding Rossmann-fold domains"/>
    <property type="match status" value="1"/>
</dbReference>
<evidence type="ECO:0000313" key="3">
    <source>
        <dbReference type="Proteomes" id="UP000254575"/>
    </source>
</evidence>
<dbReference type="InterPro" id="IPR036291">
    <property type="entry name" value="NAD(P)-bd_dom_sf"/>
</dbReference>
<accession>A0A380N2F8</accession>
<dbReference type="GO" id="GO:0044877">
    <property type="term" value="F:protein-containing complex binding"/>
    <property type="evidence" value="ECO:0007669"/>
    <property type="project" value="TreeGrafter"/>
</dbReference>
<dbReference type="EMBL" id="UHIA01000004">
    <property type="protein sequence ID" value="SUO98101.1"/>
    <property type="molecule type" value="Genomic_DNA"/>
</dbReference>
<dbReference type="RefSeq" id="WP_115218972.1">
    <property type="nucleotide sequence ID" value="NZ_UHIA01000004.1"/>
</dbReference>
<dbReference type="AlphaFoldDB" id="A0A380N2F8"/>
<dbReference type="Proteomes" id="UP000254575">
    <property type="component" value="Unassembled WGS sequence"/>
</dbReference>
<gene>
    <name evidence="2" type="ORF">NCTC10717_01842</name>
</gene>
<dbReference type="InterPro" id="IPR051207">
    <property type="entry name" value="ComplexI_NDUFA9_subunit"/>
</dbReference>
<dbReference type="Pfam" id="PF01370">
    <property type="entry name" value="Epimerase"/>
    <property type="match status" value="1"/>
</dbReference>